<dbReference type="Gene3D" id="2.60.40.640">
    <property type="match status" value="1"/>
</dbReference>
<dbReference type="EMBL" id="LN679122">
    <property type="protein sequence ID" value="CEL56533.1"/>
    <property type="molecule type" value="Genomic_DNA"/>
</dbReference>
<sequence length="450" mass="49023">MSSIPSLPPSYSTEELPDYRTSLSLERSPVYTELSLTSTRTSSTSASSDGQPKLIPSGHLSFSSKRLTLDLGPRIWAPSLPVYGRNGLVEGQVEIKNFKHVDRVELTLSGIVLSYMVSNGNPTLRSKKVVLCEKSTIWSAKTDACSSDNRSGNTFPFIFALPDHVQGSSDHVFTPLPPSASIQTKASSAHVFYLLRVDMYRNGFHFHDSVQTEILYLPRTVSHYERPYIPLPGSEKPRRICDAEWRTAEVPRKSIYGSPGDLPGLGNVNVNLSLPHKLHYPSGCAIPFAVTLSGEGLSCANIPQLTAGLKLKLIKTSTTIVKGIISKQETVVSTGKICRIDEDERHWRDSKPGDRSRQVVIRGCLETGTKGKDQSWGVRGHAGVSYQVRVTLAPSAEGSHRDGDAVWKHSEGVVITSHEFEGRAAMGTPALSLAASSRNSMSIALLNGDI</sequence>
<dbReference type="InterPro" id="IPR014752">
    <property type="entry name" value="Arrestin-like_C"/>
</dbReference>
<evidence type="ECO:0008006" key="3">
    <source>
        <dbReference type="Google" id="ProtNLM"/>
    </source>
</evidence>
<dbReference type="STRING" id="1108050.A0A0B7FJY9"/>
<reference evidence="1 2" key="1">
    <citation type="submission" date="2014-11" db="EMBL/GenBank/DDBJ databases">
        <authorList>
            <person name="Wibberg Daniel"/>
        </authorList>
    </citation>
    <scope>NUCLEOTIDE SEQUENCE [LARGE SCALE GENOMIC DNA]</scope>
    <source>
        <strain evidence="1">Rhizoctonia solani AG1-IB 7/3/14</strain>
    </source>
</reference>
<keyword evidence="2" id="KW-1185">Reference proteome</keyword>
<dbReference type="AlphaFoldDB" id="A0A0B7FJY9"/>
<evidence type="ECO:0000313" key="1">
    <source>
        <dbReference type="EMBL" id="CEL56533.1"/>
    </source>
</evidence>
<dbReference type="Proteomes" id="UP000059188">
    <property type="component" value="Unassembled WGS sequence"/>
</dbReference>
<dbReference type="OrthoDB" id="15189at2759"/>
<gene>
    <name evidence="1" type="ORF">RSOLAG1IB_07882</name>
</gene>
<organism evidence="1 2">
    <name type="scientific">Thanatephorus cucumeris (strain AG1-IB / isolate 7/3/14)</name>
    <name type="common">Lettuce bottom rot fungus</name>
    <name type="synonym">Rhizoctonia solani</name>
    <dbReference type="NCBI Taxonomy" id="1108050"/>
    <lineage>
        <taxon>Eukaryota</taxon>
        <taxon>Fungi</taxon>
        <taxon>Dikarya</taxon>
        <taxon>Basidiomycota</taxon>
        <taxon>Agaricomycotina</taxon>
        <taxon>Agaricomycetes</taxon>
        <taxon>Cantharellales</taxon>
        <taxon>Ceratobasidiaceae</taxon>
        <taxon>Rhizoctonia</taxon>
        <taxon>Rhizoctonia solani AG-1</taxon>
    </lineage>
</organism>
<evidence type="ECO:0000313" key="2">
    <source>
        <dbReference type="Proteomes" id="UP000059188"/>
    </source>
</evidence>
<proteinExistence type="predicted"/>
<protein>
    <recommendedName>
        <fullName evidence="3">Arrestin-like N-terminal domain-containing protein</fullName>
    </recommendedName>
</protein>
<name>A0A0B7FJY9_THACB</name>
<accession>A0A0B7FJY9</accession>